<gene>
    <name evidence="5" type="ORF">MHIP_26070</name>
</gene>
<dbReference type="InterPro" id="IPR018203">
    <property type="entry name" value="GDP_dissociation_inhibitor"/>
</dbReference>
<feature type="domain" description="Amine oxidase" evidence="4">
    <location>
        <begin position="19"/>
        <end position="514"/>
    </location>
</feature>
<dbReference type="Proteomes" id="UP000465304">
    <property type="component" value="Unassembled WGS sequence"/>
</dbReference>
<dbReference type="InterPro" id="IPR002937">
    <property type="entry name" value="Amino_oxidase"/>
</dbReference>
<dbReference type="RefSeq" id="WP_163888811.1">
    <property type="nucleotide sequence ID" value="NZ_BLLB01000002.1"/>
</dbReference>
<reference evidence="5 6" key="1">
    <citation type="journal article" date="2019" name="Emerg. Microbes Infect.">
        <title>Comprehensive subspecies identification of 175 nontuberculous mycobacteria species based on 7547 genomic profiles.</title>
        <authorList>
            <person name="Matsumoto Y."/>
            <person name="Kinjo T."/>
            <person name="Motooka D."/>
            <person name="Nabeya D."/>
            <person name="Jung N."/>
            <person name="Uechi K."/>
            <person name="Horii T."/>
            <person name="Iida T."/>
            <person name="Fujita J."/>
            <person name="Nakamura S."/>
        </authorList>
    </citation>
    <scope>NUCLEOTIDE SEQUENCE [LARGE SCALE GENOMIC DNA]</scope>
    <source>
        <strain evidence="5 6">JCM 30996</strain>
    </source>
</reference>
<sequence length="578" mass="62620">MTHPANTYDAIVIGAGHNGLIAAGYLARAGKKVLVVEARDVVGGACTSEELIPGATWSSCAFIASLLRPEIIADLELERYGLEMYQTEANEVSIFPDGSHLFLWRDMDKTLKEIEKFSKSDAGAFLDFGLRVKKFASILTPFLMSPAPSRSQVLAAFEAAGAEDLFNEMVLLSTKDLLDRYFENEHIKGLFTFFGMISVWGGPSTPGTGYVYGHHSVGEFKGTLGQWGFVKGGMGGITQAMARSAEAYGTEIRLNSPVERVVVDRGRASGVKLANGEIISARTVISNADPQRSMLQLLPAGTVDAKLTAKLEDYDARGSMARIHLLIDELPDYIGFPAGVQGPQHQAQAIMGASIENFERAWEAERRGEIPDDFVIEAVIQSTHDDTLAPKGKHTMTLGVQQLPFNLASTDWDTIRDEWADKVLEVLFRYAPNLRGHILERVIITPKDLERDYGLTGGNIFHGAMFFDQLFNNRPTPELADYRTTVGNYYLCGSGTHPGGGVMGANGHNAAQVVIADLNGTPAPTAARVGPAAKAGVVDRAMEAVMSTKTGKKLGYTVATSPALRMVVKFVARSKTTR</sequence>
<evidence type="ECO:0000313" key="5">
    <source>
        <dbReference type="EMBL" id="GFH02124.1"/>
    </source>
</evidence>
<evidence type="ECO:0000256" key="3">
    <source>
        <dbReference type="ARBA" id="ARBA00040298"/>
    </source>
</evidence>
<dbReference type="AlphaFoldDB" id="A0A7I9ZMA5"/>
<dbReference type="GO" id="GO:0007264">
    <property type="term" value="P:small GTPase-mediated signal transduction"/>
    <property type="evidence" value="ECO:0007669"/>
    <property type="project" value="InterPro"/>
</dbReference>
<dbReference type="Pfam" id="PF01593">
    <property type="entry name" value="Amino_oxidase"/>
    <property type="match status" value="1"/>
</dbReference>
<evidence type="ECO:0000313" key="6">
    <source>
        <dbReference type="Proteomes" id="UP000465304"/>
    </source>
</evidence>
<dbReference type="PRINTS" id="PR00891">
    <property type="entry name" value="RABGDIREP"/>
</dbReference>
<evidence type="ECO:0000256" key="1">
    <source>
        <dbReference type="ARBA" id="ARBA00037217"/>
    </source>
</evidence>
<comment type="caution">
    <text evidence="5">The sequence shown here is derived from an EMBL/GenBank/DDBJ whole genome shotgun (WGS) entry which is preliminary data.</text>
</comment>
<protein>
    <recommendedName>
        <fullName evidence="3">Pyridine nucleotide-disulfide oxidoreductase domain-containing protein 2</fullName>
    </recommendedName>
</protein>
<dbReference type="PANTHER" id="PTHR10668:SF103">
    <property type="entry name" value="PYRIDINE NUCLEOTIDE-DISULFIDE OXIDOREDUCTASE DOMAIN-CONTAINING PROTEIN 2"/>
    <property type="match status" value="1"/>
</dbReference>
<dbReference type="GO" id="GO:0005092">
    <property type="term" value="F:GDP-dissociation inhibitor activity"/>
    <property type="evidence" value="ECO:0007669"/>
    <property type="project" value="InterPro"/>
</dbReference>
<accession>A0A7I9ZMA5</accession>
<proteinExistence type="predicted"/>
<dbReference type="Gene3D" id="3.50.50.60">
    <property type="entry name" value="FAD/NAD(P)-binding domain"/>
    <property type="match status" value="2"/>
</dbReference>
<dbReference type="EMBL" id="BLLB01000002">
    <property type="protein sequence ID" value="GFH02124.1"/>
    <property type="molecule type" value="Genomic_DNA"/>
</dbReference>
<evidence type="ECO:0000256" key="2">
    <source>
        <dbReference type="ARBA" id="ARBA00038825"/>
    </source>
</evidence>
<dbReference type="PANTHER" id="PTHR10668">
    <property type="entry name" value="PHYTOENE DEHYDROGENASE"/>
    <property type="match status" value="1"/>
</dbReference>
<dbReference type="InterPro" id="IPR036188">
    <property type="entry name" value="FAD/NAD-bd_sf"/>
</dbReference>
<comment type="function">
    <text evidence="1">Probable oxidoreductase that may play a role as regulator of mitochondrial function.</text>
</comment>
<dbReference type="GO" id="GO:0016491">
    <property type="term" value="F:oxidoreductase activity"/>
    <property type="evidence" value="ECO:0007669"/>
    <property type="project" value="InterPro"/>
</dbReference>
<organism evidence="5 6">
    <name type="scientific">Mycolicibacterium hippocampi</name>
    <dbReference type="NCBI Taxonomy" id="659824"/>
    <lineage>
        <taxon>Bacteria</taxon>
        <taxon>Bacillati</taxon>
        <taxon>Actinomycetota</taxon>
        <taxon>Actinomycetes</taxon>
        <taxon>Mycobacteriales</taxon>
        <taxon>Mycobacteriaceae</taxon>
        <taxon>Mycolicibacterium</taxon>
    </lineage>
</organism>
<name>A0A7I9ZMA5_9MYCO</name>
<evidence type="ECO:0000259" key="4">
    <source>
        <dbReference type="Pfam" id="PF01593"/>
    </source>
</evidence>
<dbReference type="SUPFAM" id="SSF51905">
    <property type="entry name" value="FAD/NAD(P)-binding domain"/>
    <property type="match status" value="1"/>
</dbReference>
<keyword evidence="6" id="KW-1185">Reference proteome</keyword>
<comment type="subunit">
    <text evidence="2">Interacts with COX5B; this interaction may contribute to localize PYROXD2 to the inner face of the inner mitochondrial membrane.</text>
</comment>